<dbReference type="PANTHER" id="PTHR42874">
    <property type="entry name" value="URICASE"/>
    <property type="match status" value="1"/>
</dbReference>
<evidence type="ECO:0000313" key="7">
    <source>
        <dbReference type="EMBL" id="KAF5733672.1"/>
    </source>
</evidence>
<dbReference type="Pfam" id="PF01014">
    <property type="entry name" value="Uricase"/>
    <property type="match status" value="1"/>
</dbReference>
<dbReference type="EC" id="1.7.3.3" evidence="3"/>
<comment type="pathway">
    <text evidence="1">Purine metabolism; urate degradation; (S)-allantoin from urate: step 1/3.</text>
</comment>
<dbReference type="GO" id="GO:0019628">
    <property type="term" value="P:urate catabolic process"/>
    <property type="evidence" value="ECO:0007669"/>
    <property type="project" value="UniProtKB-UniPathway"/>
</dbReference>
<dbReference type="UniPathway" id="UPA00394">
    <property type="reaction ID" value="UER00650"/>
</dbReference>
<dbReference type="Proteomes" id="UP000593562">
    <property type="component" value="Unassembled WGS sequence"/>
</dbReference>
<proteinExistence type="inferred from homology"/>
<dbReference type="SUPFAM" id="SSF55620">
    <property type="entry name" value="Tetrahydrobiopterin biosynthesis enzymes-like"/>
    <property type="match status" value="2"/>
</dbReference>
<protein>
    <recommendedName>
        <fullName evidence="3">factor independent urate hydroxylase</fullName>
        <ecNumber evidence="3">1.7.3.3</ecNumber>
    </recommendedName>
    <alternativeName>
        <fullName evidence="6">Urate oxidase</fullName>
    </alternativeName>
</protein>
<accession>A0A7J7CHZ3</accession>
<evidence type="ECO:0000256" key="4">
    <source>
        <dbReference type="ARBA" id="ARBA00022631"/>
    </source>
</evidence>
<dbReference type="GO" id="GO:0006145">
    <property type="term" value="P:purine nucleobase catabolic process"/>
    <property type="evidence" value="ECO:0007669"/>
    <property type="project" value="TreeGrafter"/>
</dbReference>
<keyword evidence="8" id="KW-1185">Reference proteome</keyword>
<keyword evidence="4" id="KW-0659">Purine metabolism</keyword>
<sequence>MTSKRGSRCGEQKKDLEFKVYGPGQVTSAIVEIVEKPWERVLIDGQPHEHGFKLGSEKHTVEAIVKKNGGLLLTSGIEGLSVVKTTKGQIPTALPETKERILATEVTASWRYSYDCVASIPKNPLYFTEQYLDVKKVLPKYFFGPPKEGVHSPSVQGTLFEMARAVLSRFPDISSVKLNMPNIHFIPVNLSSKDNVIVKFENDVYLPTDEPHGTIEATLSRLLAKM</sequence>
<dbReference type="GO" id="GO:0004846">
    <property type="term" value="F:urate oxidase activity"/>
    <property type="evidence" value="ECO:0007669"/>
    <property type="project" value="UniProtKB-EC"/>
</dbReference>
<evidence type="ECO:0000256" key="6">
    <source>
        <dbReference type="ARBA" id="ARBA00031317"/>
    </source>
</evidence>
<dbReference type="EMBL" id="JAAARO010000016">
    <property type="protein sequence ID" value="KAF5733672.1"/>
    <property type="molecule type" value="Genomic_DNA"/>
</dbReference>
<evidence type="ECO:0000313" key="8">
    <source>
        <dbReference type="Proteomes" id="UP000593562"/>
    </source>
</evidence>
<name>A0A7J7CHZ3_TRIWF</name>
<dbReference type="AlphaFoldDB" id="A0A7J7CHZ3"/>
<dbReference type="InParanoid" id="A0A7J7CHZ3"/>
<evidence type="ECO:0000256" key="2">
    <source>
        <dbReference type="ARBA" id="ARBA00009760"/>
    </source>
</evidence>
<dbReference type="Gene3D" id="3.10.270.10">
    <property type="entry name" value="Urate Oxidase"/>
    <property type="match status" value="1"/>
</dbReference>
<evidence type="ECO:0000256" key="3">
    <source>
        <dbReference type="ARBA" id="ARBA00012598"/>
    </source>
</evidence>
<keyword evidence="5" id="KW-0560">Oxidoreductase</keyword>
<comment type="similarity">
    <text evidence="2">Belongs to the uricase family.</text>
</comment>
<dbReference type="GO" id="GO:0005777">
    <property type="term" value="C:peroxisome"/>
    <property type="evidence" value="ECO:0007669"/>
    <property type="project" value="TreeGrafter"/>
</dbReference>
<dbReference type="PANTHER" id="PTHR42874:SF1">
    <property type="entry name" value="URICASE"/>
    <property type="match status" value="1"/>
</dbReference>
<reference evidence="7 8" key="1">
    <citation type="journal article" date="2020" name="Nat. Commun.">
        <title>Genome of Tripterygium wilfordii and identification of cytochrome P450 involved in triptolide biosynthesis.</title>
        <authorList>
            <person name="Tu L."/>
            <person name="Su P."/>
            <person name="Zhang Z."/>
            <person name="Gao L."/>
            <person name="Wang J."/>
            <person name="Hu T."/>
            <person name="Zhou J."/>
            <person name="Zhang Y."/>
            <person name="Zhao Y."/>
            <person name="Liu Y."/>
            <person name="Song Y."/>
            <person name="Tong Y."/>
            <person name="Lu Y."/>
            <person name="Yang J."/>
            <person name="Xu C."/>
            <person name="Jia M."/>
            <person name="Peters R.J."/>
            <person name="Huang L."/>
            <person name="Gao W."/>
        </authorList>
    </citation>
    <scope>NUCLEOTIDE SEQUENCE [LARGE SCALE GENOMIC DNA]</scope>
    <source>
        <strain evidence="8">cv. XIE 37</strain>
        <tissue evidence="7">Leaf</tissue>
    </source>
</reference>
<evidence type="ECO:0000256" key="5">
    <source>
        <dbReference type="ARBA" id="ARBA00023002"/>
    </source>
</evidence>
<dbReference type="InterPro" id="IPR002042">
    <property type="entry name" value="Uricase"/>
</dbReference>
<gene>
    <name evidence="7" type="ORF">HS088_TW16G00112</name>
</gene>
<evidence type="ECO:0000256" key="1">
    <source>
        <dbReference type="ARBA" id="ARBA00004831"/>
    </source>
</evidence>
<comment type="caution">
    <text evidence="7">The sequence shown here is derived from an EMBL/GenBank/DDBJ whole genome shotgun (WGS) entry which is preliminary data.</text>
</comment>
<dbReference type="NCBIfam" id="TIGR03383">
    <property type="entry name" value="urate_oxi"/>
    <property type="match status" value="1"/>
</dbReference>
<organism evidence="7 8">
    <name type="scientific">Tripterygium wilfordii</name>
    <name type="common">Thunder God vine</name>
    <dbReference type="NCBI Taxonomy" id="458696"/>
    <lineage>
        <taxon>Eukaryota</taxon>
        <taxon>Viridiplantae</taxon>
        <taxon>Streptophyta</taxon>
        <taxon>Embryophyta</taxon>
        <taxon>Tracheophyta</taxon>
        <taxon>Spermatophyta</taxon>
        <taxon>Magnoliopsida</taxon>
        <taxon>eudicotyledons</taxon>
        <taxon>Gunneridae</taxon>
        <taxon>Pentapetalae</taxon>
        <taxon>rosids</taxon>
        <taxon>fabids</taxon>
        <taxon>Celastrales</taxon>
        <taxon>Celastraceae</taxon>
        <taxon>Tripterygium</taxon>
    </lineage>
</organism>